<gene>
    <name evidence="1" type="ORF">S01H1_09198</name>
</gene>
<comment type="caution">
    <text evidence="1">The sequence shown here is derived from an EMBL/GenBank/DDBJ whole genome shotgun (WGS) entry which is preliminary data.</text>
</comment>
<name>X0T254_9ZZZZ</name>
<accession>X0T254</accession>
<sequence length="48" mass="5258">MSEGVYSAVPQPMKFAQIGLIYIFPWDLGETVRSHPTAEACGISRSIC</sequence>
<evidence type="ECO:0000313" key="1">
    <source>
        <dbReference type="EMBL" id="GAF82262.1"/>
    </source>
</evidence>
<organism evidence="1">
    <name type="scientific">marine sediment metagenome</name>
    <dbReference type="NCBI Taxonomy" id="412755"/>
    <lineage>
        <taxon>unclassified sequences</taxon>
        <taxon>metagenomes</taxon>
        <taxon>ecological metagenomes</taxon>
    </lineage>
</organism>
<protein>
    <submittedName>
        <fullName evidence="1">Uncharacterized protein</fullName>
    </submittedName>
</protein>
<dbReference type="EMBL" id="BARS01004700">
    <property type="protein sequence ID" value="GAF82262.1"/>
    <property type="molecule type" value="Genomic_DNA"/>
</dbReference>
<reference evidence="1" key="1">
    <citation type="journal article" date="2014" name="Front. Microbiol.">
        <title>High frequency of phylogenetically diverse reductive dehalogenase-homologous genes in deep subseafloor sedimentary metagenomes.</title>
        <authorList>
            <person name="Kawai M."/>
            <person name="Futagami T."/>
            <person name="Toyoda A."/>
            <person name="Takaki Y."/>
            <person name="Nishi S."/>
            <person name="Hori S."/>
            <person name="Arai W."/>
            <person name="Tsubouchi T."/>
            <person name="Morono Y."/>
            <person name="Uchiyama I."/>
            <person name="Ito T."/>
            <person name="Fujiyama A."/>
            <person name="Inagaki F."/>
            <person name="Takami H."/>
        </authorList>
    </citation>
    <scope>NUCLEOTIDE SEQUENCE</scope>
    <source>
        <strain evidence="1">Expedition CK06-06</strain>
    </source>
</reference>
<proteinExistence type="predicted"/>
<dbReference type="AlphaFoldDB" id="X0T254"/>